<dbReference type="EMBL" id="CP011034">
    <property type="protein sequence ID" value="ALS31502.1"/>
    <property type="molecule type" value="Genomic_DNA"/>
</dbReference>
<dbReference type="Proteomes" id="UP000065261">
    <property type="component" value="Chromosome I"/>
</dbReference>
<dbReference type="PATRIC" id="fig|1315283.4.peg.95"/>
<dbReference type="GO" id="GO:0004852">
    <property type="term" value="F:uroporphyrinogen-III synthase activity"/>
    <property type="evidence" value="ECO:0007669"/>
    <property type="project" value="InterPro"/>
</dbReference>
<evidence type="ECO:0000313" key="4">
    <source>
        <dbReference type="EMBL" id="ALS31502.1"/>
    </source>
</evidence>
<feature type="compositionally biased region" description="Low complexity" evidence="2">
    <location>
        <begin position="260"/>
        <end position="273"/>
    </location>
</feature>
<dbReference type="PANTHER" id="PTHR38043">
    <property type="entry name" value="PROTEIN HEMX"/>
    <property type="match status" value="1"/>
</dbReference>
<dbReference type="InterPro" id="IPR007470">
    <property type="entry name" value="HemX"/>
</dbReference>
<dbReference type="InterPro" id="IPR036108">
    <property type="entry name" value="4pyrrol_syn_uPrphyn_synt_sf"/>
</dbReference>
<dbReference type="GO" id="GO:0008168">
    <property type="term" value="F:methyltransferase activity"/>
    <property type="evidence" value="ECO:0007669"/>
    <property type="project" value="UniProtKB-KW"/>
</dbReference>
<dbReference type="Pfam" id="PF02602">
    <property type="entry name" value="HEM4"/>
    <property type="match status" value="1"/>
</dbReference>
<dbReference type="CDD" id="cd06578">
    <property type="entry name" value="HemD"/>
    <property type="match status" value="1"/>
</dbReference>
<dbReference type="GO" id="GO:0033014">
    <property type="term" value="P:tetrapyrrole biosynthetic process"/>
    <property type="evidence" value="ECO:0007669"/>
    <property type="project" value="InterPro"/>
</dbReference>
<keyword evidence="4" id="KW-0489">Methyltransferase</keyword>
<dbReference type="Pfam" id="PF04375">
    <property type="entry name" value="HemX"/>
    <property type="match status" value="1"/>
</dbReference>
<feature type="coiled-coil region" evidence="1">
    <location>
        <begin position="321"/>
        <end position="388"/>
    </location>
</feature>
<proteinExistence type="predicted"/>
<evidence type="ECO:0000256" key="2">
    <source>
        <dbReference type="SAM" id="MobiDB-lite"/>
    </source>
</evidence>
<evidence type="ECO:0000259" key="3">
    <source>
        <dbReference type="Pfam" id="PF02602"/>
    </source>
</evidence>
<organism evidence="4">
    <name type="scientific">Pseudoalteromonas translucida KMM 520</name>
    <dbReference type="NCBI Taxonomy" id="1315283"/>
    <lineage>
        <taxon>Bacteria</taxon>
        <taxon>Pseudomonadati</taxon>
        <taxon>Pseudomonadota</taxon>
        <taxon>Gammaproteobacteria</taxon>
        <taxon>Alteromonadales</taxon>
        <taxon>Pseudoalteromonadaceae</taxon>
        <taxon>Pseudoalteromonas</taxon>
    </lineage>
</organism>
<keyword evidence="4" id="KW-0808">Transferase</keyword>
<protein>
    <submittedName>
        <fullName evidence="4">Uroporphyrinogen III methyltransferase / synthase</fullName>
    </submittedName>
</protein>
<evidence type="ECO:0000313" key="5">
    <source>
        <dbReference type="Proteomes" id="UP000065261"/>
    </source>
</evidence>
<dbReference type="PANTHER" id="PTHR38043:SF1">
    <property type="entry name" value="PROTEIN HEMX"/>
    <property type="match status" value="1"/>
</dbReference>
<feature type="compositionally biased region" description="Basic and acidic residues" evidence="2">
    <location>
        <begin position="274"/>
        <end position="288"/>
    </location>
</feature>
<dbReference type="OrthoDB" id="5739852at2"/>
<dbReference type="AlphaFoldDB" id="A0A0U2X2K9"/>
<sequence length="616" mass="68156">MLNILITRPQGKGAALAQQLEQAGYQASLFPVLKIEYLTPDSIELSPLINADKIIFVSQDAVLALSELKPDINIKAQFYGVGQQTADTIYEVFGVRAAVPKQHDSEGLLALKSLADVDSSNIVLVKGIGGRPDIAKTLKQRGAFLNNCVVYQRTPIDPEPNNWIDHWQSQNVQGIVITSNAAVDAIFKNLAASQKQWLQQCRFYVASERIGAYLQQHQVSSANIHIAAGASDNAMFTCINQQGSKMSEQSVPSTVDKAAQKTTNATANNGKATTKSDTHKATDQADNTKQRVSKVGSLALIISLIVASGVGFEFYQKLNASKTQSLAVNQLNEQNKLLQQELQALKLAQANLHQTLLTSEQKVTAAMRESTTKNQQELKAALQQAQQQGSSLNPQEVTSLQRMAEFKLWAENDYQGTSAVLKRLDALLSDHPGTITVRQAITQDIQTLDAIKPIAVEAIYLQLSSVLKNIDELVFNAVNLPEEVAKIDDKVLSEDLSDWQQNLKNSWDQFLDGFITIRHREGIAIEPLLSEQQRHLVNQRVKLYITQAQDALLSKHASVYFAALSEAKRLVAEYFKQDDDVTKMVLKSLSNLEKEQLNFNPKVNLQSTQQVKEWAK</sequence>
<dbReference type="RefSeq" id="WP_058372292.1">
    <property type="nucleotide sequence ID" value="NZ_CP011034.1"/>
</dbReference>
<dbReference type="Gene3D" id="3.40.50.10090">
    <property type="match status" value="2"/>
</dbReference>
<dbReference type="KEGG" id="ptn:PTRA_a0116"/>
<evidence type="ECO:0000256" key="1">
    <source>
        <dbReference type="SAM" id="Coils"/>
    </source>
</evidence>
<dbReference type="InterPro" id="IPR003754">
    <property type="entry name" value="4pyrrol_synth_uPrphyn_synth"/>
</dbReference>
<reference evidence="4 5" key="1">
    <citation type="submission" date="2015-03" db="EMBL/GenBank/DDBJ databases">
        <authorList>
            <person name="Murphy D."/>
        </authorList>
    </citation>
    <scope>NUCLEOTIDE SEQUENCE [LARGE SCALE GENOMIC DNA]</scope>
    <source>
        <strain evidence="4 5">KMM 520</strain>
    </source>
</reference>
<keyword evidence="1" id="KW-0175">Coiled coil</keyword>
<dbReference type="GO" id="GO:0032259">
    <property type="term" value="P:methylation"/>
    <property type="evidence" value="ECO:0007669"/>
    <property type="project" value="UniProtKB-KW"/>
</dbReference>
<accession>A0A0U2X2K9</accession>
<dbReference type="SUPFAM" id="SSF69618">
    <property type="entry name" value="HemD-like"/>
    <property type="match status" value="1"/>
</dbReference>
<feature type="region of interest" description="Disordered" evidence="2">
    <location>
        <begin position="247"/>
        <end position="288"/>
    </location>
</feature>
<name>A0A0U2X2K9_9GAMM</name>
<feature type="domain" description="Tetrapyrrole biosynthesis uroporphyrinogen III synthase" evidence="3">
    <location>
        <begin position="15"/>
        <end position="222"/>
    </location>
</feature>
<gene>
    <name evidence="4" type="primary">hemDX</name>
    <name evidence="4" type="ORF">PTRA_a0116</name>
</gene>